<dbReference type="EMBL" id="CM007390">
    <property type="protein sequence ID" value="ONK56991.1"/>
    <property type="molecule type" value="Genomic_DNA"/>
</dbReference>
<dbReference type="AlphaFoldDB" id="A0A5P1E2Y4"/>
<dbReference type="Gramene" id="ONK56991">
    <property type="protein sequence ID" value="ONK56991"/>
    <property type="gene ID" value="A4U43_C10F15420"/>
</dbReference>
<evidence type="ECO:0000313" key="2">
    <source>
        <dbReference type="Proteomes" id="UP000243459"/>
    </source>
</evidence>
<keyword evidence="2" id="KW-1185">Reference proteome</keyword>
<sequence length="132" mass="14913">MSPLSWKVSIATTDEVIVVIFFDRVTRVLFGCSADEFFHFCRLHPFAAEKAAEVLEGEMCRLTLSKPKSSNAQHLRAASVVPLRTGFRPVIDTLKQMICQLLAISCRFLVASNEKCLRNDLFNKPQRLVGIR</sequence>
<protein>
    <submittedName>
        <fullName evidence="1">Uncharacterized protein</fullName>
    </submittedName>
</protein>
<proteinExistence type="predicted"/>
<accession>A0A5P1E2Y4</accession>
<gene>
    <name evidence="1" type="ORF">A4U43_C10F15420</name>
</gene>
<dbReference type="Proteomes" id="UP000243459">
    <property type="component" value="Chromosome 10"/>
</dbReference>
<organism evidence="1 2">
    <name type="scientific">Asparagus officinalis</name>
    <name type="common">Garden asparagus</name>
    <dbReference type="NCBI Taxonomy" id="4686"/>
    <lineage>
        <taxon>Eukaryota</taxon>
        <taxon>Viridiplantae</taxon>
        <taxon>Streptophyta</taxon>
        <taxon>Embryophyta</taxon>
        <taxon>Tracheophyta</taxon>
        <taxon>Spermatophyta</taxon>
        <taxon>Magnoliopsida</taxon>
        <taxon>Liliopsida</taxon>
        <taxon>Asparagales</taxon>
        <taxon>Asparagaceae</taxon>
        <taxon>Asparagoideae</taxon>
        <taxon>Asparagus</taxon>
    </lineage>
</organism>
<evidence type="ECO:0000313" key="1">
    <source>
        <dbReference type="EMBL" id="ONK56991.1"/>
    </source>
</evidence>
<name>A0A5P1E2Y4_ASPOF</name>
<reference evidence="2" key="1">
    <citation type="journal article" date="2017" name="Nat. Commun.">
        <title>The asparagus genome sheds light on the origin and evolution of a young Y chromosome.</title>
        <authorList>
            <person name="Harkess A."/>
            <person name="Zhou J."/>
            <person name="Xu C."/>
            <person name="Bowers J.E."/>
            <person name="Van der Hulst R."/>
            <person name="Ayyampalayam S."/>
            <person name="Mercati F."/>
            <person name="Riccardi P."/>
            <person name="McKain M.R."/>
            <person name="Kakrana A."/>
            <person name="Tang H."/>
            <person name="Ray J."/>
            <person name="Groenendijk J."/>
            <person name="Arikit S."/>
            <person name="Mathioni S.M."/>
            <person name="Nakano M."/>
            <person name="Shan H."/>
            <person name="Telgmann-Rauber A."/>
            <person name="Kanno A."/>
            <person name="Yue Z."/>
            <person name="Chen H."/>
            <person name="Li W."/>
            <person name="Chen Y."/>
            <person name="Xu X."/>
            <person name="Zhang Y."/>
            <person name="Luo S."/>
            <person name="Chen H."/>
            <person name="Gao J."/>
            <person name="Mao Z."/>
            <person name="Pires J.C."/>
            <person name="Luo M."/>
            <person name="Kudrna D."/>
            <person name="Wing R.A."/>
            <person name="Meyers B.C."/>
            <person name="Yi K."/>
            <person name="Kong H."/>
            <person name="Lavrijsen P."/>
            <person name="Sunseri F."/>
            <person name="Falavigna A."/>
            <person name="Ye Y."/>
            <person name="Leebens-Mack J.H."/>
            <person name="Chen G."/>
        </authorList>
    </citation>
    <scope>NUCLEOTIDE SEQUENCE [LARGE SCALE GENOMIC DNA]</scope>
    <source>
        <strain evidence="2">cv. DH0086</strain>
    </source>
</reference>